<name>A0A0F9V007_9ZZZZ</name>
<reference evidence="1" key="1">
    <citation type="journal article" date="2015" name="Nature">
        <title>Complex archaea that bridge the gap between prokaryotes and eukaryotes.</title>
        <authorList>
            <person name="Spang A."/>
            <person name="Saw J.H."/>
            <person name="Jorgensen S.L."/>
            <person name="Zaremba-Niedzwiedzka K."/>
            <person name="Martijn J."/>
            <person name="Lind A.E."/>
            <person name="van Eijk R."/>
            <person name="Schleper C."/>
            <person name="Guy L."/>
            <person name="Ettema T.J."/>
        </authorList>
    </citation>
    <scope>NUCLEOTIDE SEQUENCE</scope>
</reference>
<evidence type="ECO:0000313" key="1">
    <source>
        <dbReference type="EMBL" id="KKN98550.1"/>
    </source>
</evidence>
<protein>
    <submittedName>
        <fullName evidence="1">Uncharacterized protein</fullName>
    </submittedName>
</protein>
<gene>
    <name evidence="1" type="ORF">LCGC14_0146620</name>
</gene>
<accession>A0A0F9V007</accession>
<dbReference type="EMBL" id="LAZR01000051">
    <property type="protein sequence ID" value="KKN98550.1"/>
    <property type="molecule type" value="Genomic_DNA"/>
</dbReference>
<proteinExistence type="predicted"/>
<dbReference type="AlphaFoldDB" id="A0A0F9V007"/>
<comment type="caution">
    <text evidence="1">The sequence shown here is derived from an EMBL/GenBank/DDBJ whole genome shotgun (WGS) entry which is preliminary data.</text>
</comment>
<sequence length="202" mass="23539">MNPYQKVFERYVMNIPNTRDLFQHPNTYKANDGLICQLPIQSIVGKWYEEQCPGHFAKPYGQHRIWNIIEVLHEWKLGLEDVYIIIDPWGRHTRDSQMKRKMKCYPIGSGHNAAAKKDPKSSIDLKNRIHTFYLVKKELKDMAEKTFDYKVLQIPRRQTPALCRIPTSAATKLSVVANFKNKEDGELFAKYLEDLKNGIGSE</sequence>
<organism evidence="1">
    <name type="scientific">marine sediment metagenome</name>
    <dbReference type="NCBI Taxonomy" id="412755"/>
    <lineage>
        <taxon>unclassified sequences</taxon>
        <taxon>metagenomes</taxon>
        <taxon>ecological metagenomes</taxon>
    </lineage>
</organism>